<dbReference type="EC" id="2.7.6.2" evidence="5"/>
<dbReference type="InterPro" id="IPR053149">
    <property type="entry name" value="TPK"/>
</dbReference>
<feature type="transmembrane region" description="Helical" evidence="6">
    <location>
        <begin position="191"/>
        <end position="216"/>
    </location>
</feature>
<keyword evidence="9" id="KW-1185">Reference proteome</keyword>
<dbReference type="GO" id="GO:0009229">
    <property type="term" value="P:thiamine diphosphate biosynthetic process"/>
    <property type="evidence" value="ECO:0007669"/>
    <property type="project" value="InterPro"/>
</dbReference>
<evidence type="ECO:0000256" key="6">
    <source>
        <dbReference type="SAM" id="Phobius"/>
    </source>
</evidence>
<sequence length="221" mass="22837">MQSRRNITILGGGAVAPGDLSEALRLAPELVAADGGADTALAQGLIPRKVIGDFDSISEATRAAIPPDRLCPIAEQDSTDFEKCLRSVSAPLILGLGVLGARLDHQMAALNALARFPAKRIVLLGERDICFLCPPRLGLDLPEGTRLSLFPLAPASGNSTGLRWPIDGLVFAPDGRVGTSNITVAPRVEMVVTAAAMLVILPRAALAAAVAGLMAAEPAHG</sequence>
<keyword evidence="1" id="KW-0808">Transferase</keyword>
<dbReference type="InterPro" id="IPR007373">
    <property type="entry name" value="Thiamin_PyroPKinase_B1-bd"/>
</dbReference>
<dbReference type="Gene3D" id="3.40.50.10240">
    <property type="entry name" value="Thiamin pyrophosphokinase, catalytic domain"/>
    <property type="match status" value="1"/>
</dbReference>
<dbReference type="InterPro" id="IPR006282">
    <property type="entry name" value="Thi_PPkinase"/>
</dbReference>
<evidence type="ECO:0000256" key="1">
    <source>
        <dbReference type="ARBA" id="ARBA00022679"/>
    </source>
</evidence>
<dbReference type="RefSeq" id="WP_107892936.1">
    <property type="nucleotide sequence ID" value="NZ_NHSI01000048.1"/>
</dbReference>
<dbReference type="AlphaFoldDB" id="A0A2T5BQR3"/>
<dbReference type="GO" id="GO:0030975">
    <property type="term" value="F:thiamine binding"/>
    <property type="evidence" value="ECO:0007669"/>
    <property type="project" value="InterPro"/>
</dbReference>
<dbReference type="SUPFAM" id="SSF63999">
    <property type="entry name" value="Thiamin pyrophosphokinase, catalytic domain"/>
    <property type="match status" value="1"/>
</dbReference>
<feature type="domain" description="Thiamin pyrophosphokinase thiamin-binding" evidence="7">
    <location>
        <begin position="138"/>
        <end position="198"/>
    </location>
</feature>
<dbReference type="PANTHER" id="PTHR41299">
    <property type="entry name" value="THIAMINE PYROPHOSPHOKINASE"/>
    <property type="match status" value="1"/>
</dbReference>
<dbReference type="NCBIfam" id="TIGR01378">
    <property type="entry name" value="thi_PPkinase"/>
    <property type="match status" value="1"/>
</dbReference>
<reference evidence="8 9" key="1">
    <citation type="submission" date="2018-04" db="EMBL/GenBank/DDBJ databases">
        <title>Genomic Encyclopedia of Archaeal and Bacterial Type Strains, Phase II (KMG-II): from individual species to whole genera.</title>
        <authorList>
            <person name="Goeker M."/>
        </authorList>
    </citation>
    <scope>NUCLEOTIDE SEQUENCE [LARGE SCALE GENOMIC DNA]</scope>
    <source>
        <strain evidence="8 9">DSM 18064</strain>
    </source>
</reference>
<name>A0A2T5BQR3_9RHOB</name>
<keyword evidence="3 8" id="KW-0418">Kinase</keyword>
<dbReference type="Pfam" id="PF04265">
    <property type="entry name" value="TPK_B1_binding"/>
    <property type="match status" value="1"/>
</dbReference>
<dbReference type="InterPro" id="IPR007371">
    <property type="entry name" value="TPK_catalytic"/>
</dbReference>
<keyword evidence="6" id="KW-1133">Transmembrane helix</keyword>
<evidence type="ECO:0000313" key="9">
    <source>
        <dbReference type="Proteomes" id="UP000243859"/>
    </source>
</evidence>
<comment type="caution">
    <text evidence="8">The sequence shown here is derived from an EMBL/GenBank/DDBJ whole genome shotgun (WGS) entry which is preliminary data.</text>
</comment>
<proteinExistence type="predicted"/>
<dbReference type="GO" id="GO:0006772">
    <property type="term" value="P:thiamine metabolic process"/>
    <property type="evidence" value="ECO:0007669"/>
    <property type="project" value="UniProtKB-UniRule"/>
</dbReference>
<keyword evidence="6" id="KW-0812">Transmembrane</keyword>
<dbReference type="CDD" id="cd07995">
    <property type="entry name" value="TPK"/>
    <property type="match status" value="1"/>
</dbReference>
<organism evidence="8 9">
    <name type="scientific">Rhodovulum imhoffii</name>
    <dbReference type="NCBI Taxonomy" id="365340"/>
    <lineage>
        <taxon>Bacteria</taxon>
        <taxon>Pseudomonadati</taxon>
        <taxon>Pseudomonadota</taxon>
        <taxon>Alphaproteobacteria</taxon>
        <taxon>Rhodobacterales</taxon>
        <taxon>Paracoccaceae</taxon>
        <taxon>Rhodovulum</taxon>
    </lineage>
</organism>
<evidence type="ECO:0000313" key="8">
    <source>
        <dbReference type="EMBL" id="PTN01537.1"/>
    </source>
</evidence>
<dbReference type="GO" id="GO:0004788">
    <property type="term" value="F:thiamine diphosphokinase activity"/>
    <property type="evidence" value="ECO:0007669"/>
    <property type="project" value="UniProtKB-UniRule"/>
</dbReference>
<dbReference type="GO" id="GO:0016301">
    <property type="term" value="F:kinase activity"/>
    <property type="evidence" value="ECO:0007669"/>
    <property type="project" value="UniProtKB-KW"/>
</dbReference>
<dbReference type="EMBL" id="QAAA01000012">
    <property type="protein sequence ID" value="PTN01537.1"/>
    <property type="molecule type" value="Genomic_DNA"/>
</dbReference>
<accession>A0A2T5BQR3</accession>
<evidence type="ECO:0000256" key="3">
    <source>
        <dbReference type="ARBA" id="ARBA00022777"/>
    </source>
</evidence>
<gene>
    <name evidence="8" type="ORF">C8N32_11247</name>
</gene>
<evidence type="ECO:0000256" key="5">
    <source>
        <dbReference type="NCBIfam" id="TIGR01378"/>
    </source>
</evidence>
<dbReference type="InterPro" id="IPR036759">
    <property type="entry name" value="TPK_catalytic_sf"/>
</dbReference>
<dbReference type="PANTHER" id="PTHR41299:SF1">
    <property type="entry name" value="THIAMINE PYROPHOSPHOKINASE"/>
    <property type="match status" value="1"/>
</dbReference>
<keyword evidence="2" id="KW-0547">Nucleotide-binding</keyword>
<keyword evidence="6" id="KW-0472">Membrane</keyword>
<dbReference type="SUPFAM" id="SSF63862">
    <property type="entry name" value="Thiamin pyrophosphokinase, substrate-binding domain"/>
    <property type="match status" value="1"/>
</dbReference>
<dbReference type="SMART" id="SM00983">
    <property type="entry name" value="TPK_B1_binding"/>
    <property type="match status" value="1"/>
</dbReference>
<evidence type="ECO:0000256" key="4">
    <source>
        <dbReference type="ARBA" id="ARBA00022840"/>
    </source>
</evidence>
<dbReference type="OrthoDB" id="7057856at2"/>
<evidence type="ECO:0000256" key="2">
    <source>
        <dbReference type="ARBA" id="ARBA00022741"/>
    </source>
</evidence>
<protein>
    <recommendedName>
        <fullName evidence="5">Thiamine diphosphokinase</fullName>
        <ecNumber evidence="5">2.7.6.2</ecNumber>
    </recommendedName>
</protein>
<dbReference type="GO" id="GO:0005524">
    <property type="term" value="F:ATP binding"/>
    <property type="evidence" value="ECO:0007669"/>
    <property type="project" value="UniProtKB-KW"/>
</dbReference>
<dbReference type="InterPro" id="IPR036371">
    <property type="entry name" value="TPK_B1-bd_sf"/>
</dbReference>
<evidence type="ECO:0000259" key="7">
    <source>
        <dbReference type="SMART" id="SM00983"/>
    </source>
</evidence>
<dbReference type="Pfam" id="PF04263">
    <property type="entry name" value="TPK_catalytic"/>
    <property type="match status" value="1"/>
</dbReference>
<keyword evidence="4" id="KW-0067">ATP-binding</keyword>
<dbReference type="Proteomes" id="UP000243859">
    <property type="component" value="Unassembled WGS sequence"/>
</dbReference>